<dbReference type="GO" id="GO:0007032">
    <property type="term" value="P:endosome organization"/>
    <property type="evidence" value="ECO:0007669"/>
    <property type="project" value="TreeGrafter"/>
</dbReference>
<dbReference type="InterPro" id="IPR051765">
    <property type="entry name" value="PH_domain-containing_F"/>
</dbReference>
<keyword evidence="2 4" id="KW-0863">Zinc-finger</keyword>
<dbReference type="GO" id="GO:0035091">
    <property type="term" value="F:phosphatidylinositol binding"/>
    <property type="evidence" value="ECO:0007669"/>
    <property type="project" value="TreeGrafter"/>
</dbReference>
<evidence type="ECO:0000256" key="2">
    <source>
        <dbReference type="ARBA" id="ARBA00022771"/>
    </source>
</evidence>
<feature type="domain" description="FYVE-type" evidence="5">
    <location>
        <begin position="63"/>
        <end position="117"/>
    </location>
</feature>
<sequence>RVVQAQEQFAAAMQDVRLDEEDFVDRPPLLLLRGRSSIAGTKPSDDAACAAALQMRAAPWVPDSETAVCMVCRSTAFSMMVRRHHCRMCGLVICYRCSSPASRGRRRLCVRCDSARREEAADSGSVPRPSVSLQTLGRRAAEFLPPSDAVMQAAAGEVSAGADTRVAAGSDTGNMVGRRKVSRRPISSIFPVEK</sequence>
<dbReference type="InterPro" id="IPR000306">
    <property type="entry name" value="Znf_FYVE"/>
</dbReference>
<comment type="caution">
    <text evidence="6">The sequence shown here is derived from an EMBL/GenBank/DDBJ whole genome shotgun (WGS) entry which is preliminary data.</text>
</comment>
<accession>A0A9W8I951</accession>
<dbReference type="AlphaFoldDB" id="A0A9W8I951"/>
<dbReference type="EMBL" id="JANBUW010001134">
    <property type="protein sequence ID" value="KAJ2844265.1"/>
    <property type="molecule type" value="Genomic_DNA"/>
</dbReference>
<dbReference type="PANTHER" id="PTHR46280">
    <property type="entry name" value="PLECKSTRIN HOMOLOGY DOMAIN-CONTAINING FAMILY F MEMBER 2-RELATED"/>
    <property type="match status" value="1"/>
</dbReference>
<evidence type="ECO:0000313" key="6">
    <source>
        <dbReference type="EMBL" id="KAJ2844265.1"/>
    </source>
</evidence>
<name>A0A9W8I951_9FUNG</name>
<dbReference type="InterPro" id="IPR011011">
    <property type="entry name" value="Znf_FYVE_PHD"/>
</dbReference>
<proteinExistence type="predicted"/>
<evidence type="ECO:0000256" key="4">
    <source>
        <dbReference type="PROSITE-ProRule" id="PRU00091"/>
    </source>
</evidence>
<dbReference type="Proteomes" id="UP001139887">
    <property type="component" value="Unassembled WGS sequence"/>
</dbReference>
<dbReference type="Gene3D" id="3.30.40.10">
    <property type="entry name" value="Zinc/RING finger domain, C3HC4 (zinc finger)"/>
    <property type="match status" value="1"/>
</dbReference>
<keyword evidence="3" id="KW-0862">Zinc</keyword>
<dbReference type="GO" id="GO:0005769">
    <property type="term" value="C:early endosome"/>
    <property type="evidence" value="ECO:0007669"/>
    <property type="project" value="TreeGrafter"/>
</dbReference>
<dbReference type="InterPro" id="IPR017455">
    <property type="entry name" value="Znf_FYVE-rel"/>
</dbReference>
<evidence type="ECO:0000259" key="5">
    <source>
        <dbReference type="PROSITE" id="PS50178"/>
    </source>
</evidence>
<protein>
    <recommendedName>
        <fullName evidence="5">FYVE-type domain-containing protein</fullName>
    </recommendedName>
</protein>
<evidence type="ECO:0000256" key="1">
    <source>
        <dbReference type="ARBA" id="ARBA00022723"/>
    </source>
</evidence>
<feature type="non-terminal residue" evidence="6">
    <location>
        <position position="1"/>
    </location>
</feature>
<evidence type="ECO:0000313" key="7">
    <source>
        <dbReference type="Proteomes" id="UP001139887"/>
    </source>
</evidence>
<organism evidence="6 7">
    <name type="scientific">Coemansia brasiliensis</name>
    <dbReference type="NCBI Taxonomy" id="2650707"/>
    <lineage>
        <taxon>Eukaryota</taxon>
        <taxon>Fungi</taxon>
        <taxon>Fungi incertae sedis</taxon>
        <taxon>Zoopagomycota</taxon>
        <taxon>Kickxellomycotina</taxon>
        <taxon>Kickxellomycetes</taxon>
        <taxon>Kickxellales</taxon>
        <taxon>Kickxellaceae</taxon>
        <taxon>Coemansia</taxon>
    </lineage>
</organism>
<dbReference type="Pfam" id="PF01363">
    <property type="entry name" value="FYVE"/>
    <property type="match status" value="1"/>
</dbReference>
<dbReference type="PROSITE" id="PS50178">
    <property type="entry name" value="ZF_FYVE"/>
    <property type="match status" value="1"/>
</dbReference>
<evidence type="ECO:0000256" key="3">
    <source>
        <dbReference type="ARBA" id="ARBA00022833"/>
    </source>
</evidence>
<gene>
    <name evidence="6" type="ORF">IWW36_005250</name>
</gene>
<keyword evidence="1" id="KW-0479">Metal-binding</keyword>
<keyword evidence="7" id="KW-1185">Reference proteome</keyword>
<dbReference type="SMART" id="SM00064">
    <property type="entry name" value="FYVE"/>
    <property type="match status" value="1"/>
</dbReference>
<dbReference type="SUPFAM" id="SSF57903">
    <property type="entry name" value="FYVE/PHD zinc finger"/>
    <property type="match status" value="1"/>
</dbReference>
<dbReference type="PANTHER" id="PTHR46280:SF3">
    <property type="entry name" value="PLECKSTRIN HOMOLOGY DOMAIN-CONTAINING FAMILY F MEMBER 1 HOMOLOG"/>
    <property type="match status" value="1"/>
</dbReference>
<dbReference type="GO" id="GO:0008270">
    <property type="term" value="F:zinc ion binding"/>
    <property type="evidence" value="ECO:0007669"/>
    <property type="project" value="UniProtKB-KW"/>
</dbReference>
<dbReference type="OrthoDB" id="660555at2759"/>
<reference evidence="6" key="1">
    <citation type="submission" date="2022-07" db="EMBL/GenBank/DDBJ databases">
        <title>Phylogenomic reconstructions and comparative analyses of Kickxellomycotina fungi.</title>
        <authorList>
            <person name="Reynolds N.K."/>
            <person name="Stajich J.E."/>
            <person name="Barry K."/>
            <person name="Grigoriev I.V."/>
            <person name="Crous P."/>
            <person name="Smith M.E."/>
        </authorList>
    </citation>
    <scope>NUCLEOTIDE SEQUENCE</scope>
    <source>
        <strain evidence="6">NRRL 1566</strain>
    </source>
</reference>
<dbReference type="InterPro" id="IPR013083">
    <property type="entry name" value="Znf_RING/FYVE/PHD"/>
</dbReference>